<dbReference type="EMBL" id="KX009061">
    <property type="protein sequence ID" value="ARO45024.1"/>
    <property type="molecule type" value="Genomic_DNA"/>
</dbReference>
<accession>A0A2P0QF67</accession>
<sequence>MDSRTARSWPLTGLARWVILRSQPRPAKSVFDDQEMPPWIRTIKAVLYRTIQGNVSGKGSTLAGLSCVRTQCQAWEITLRLPTARA</sequence>
<proteinExistence type="predicted"/>
<dbReference type="AlphaFoldDB" id="A0A2P0QF67"/>
<reference evidence="1" key="1">
    <citation type="submission" date="2016-03" db="EMBL/GenBank/DDBJ databases">
        <title>The evolution of Pseudomonas syringae pv. actinidiae in New Zealand.</title>
        <authorList>
            <person name="Taiaroa G."/>
            <person name="Poulter R.T.M."/>
            <person name="Lamont I."/>
            <person name="Stockwell P."/>
            <person name="Butler M.I."/>
        </authorList>
    </citation>
    <scope>NUCLEOTIDE SEQUENCE</scope>
    <source>
        <strain evidence="1">RT652</strain>
        <plasmid evidence="1">pUR_RT652</plasmid>
    </source>
</reference>
<name>A0A2P0QF67_PSESF</name>
<organism evidence="1">
    <name type="scientific">Pseudomonas syringae pv. actinidiae</name>
    <dbReference type="NCBI Taxonomy" id="103796"/>
    <lineage>
        <taxon>Bacteria</taxon>
        <taxon>Pseudomonadati</taxon>
        <taxon>Pseudomonadota</taxon>
        <taxon>Gammaproteobacteria</taxon>
        <taxon>Pseudomonadales</taxon>
        <taxon>Pseudomonadaceae</taxon>
        <taxon>Pseudomonas</taxon>
        <taxon>Pseudomonas syringae</taxon>
    </lineage>
</organism>
<protein>
    <submittedName>
        <fullName evidence="1">Uncharacterized protein</fullName>
    </submittedName>
</protein>
<geneLocation type="plasmid" evidence="1">
    <name>pUR_RT652</name>
</geneLocation>
<keyword evidence="1" id="KW-0614">Plasmid</keyword>
<evidence type="ECO:0000313" key="1">
    <source>
        <dbReference type="EMBL" id="ARO45024.1"/>
    </source>
</evidence>